<keyword evidence="1" id="KW-0812">Transmembrane</keyword>
<keyword evidence="1" id="KW-0472">Membrane</keyword>
<keyword evidence="1" id="KW-1133">Transmembrane helix</keyword>
<evidence type="ECO:0008006" key="4">
    <source>
        <dbReference type="Google" id="ProtNLM"/>
    </source>
</evidence>
<dbReference type="Gene3D" id="3.40.50.150">
    <property type="entry name" value="Vaccinia Virus protein VP39"/>
    <property type="match status" value="1"/>
</dbReference>
<evidence type="ECO:0000313" key="3">
    <source>
        <dbReference type="Proteomes" id="UP000031036"/>
    </source>
</evidence>
<protein>
    <recommendedName>
        <fullName evidence="4">Methyltransferase-like protein 13</fullName>
    </recommendedName>
</protein>
<keyword evidence="3" id="KW-1185">Reference proteome</keyword>
<dbReference type="AlphaFoldDB" id="A0A0B2UTR3"/>
<dbReference type="Proteomes" id="UP000031036">
    <property type="component" value="Unassembled WGS sequence"/>
</dbReference>
<feature type="transmembrane region" description="Helical" evidence="1">
    <location>
        <begin position="38"/>
        <end position="56"/>
    </location>
</feature>
<dbReference type="EMBL" id="JPKZ01003221">
    <property type="protein sequence ID" value="KHN72758.1"/>
    <property type="molecule type" value="Genomic_DNA"/>
</dbReference>
<evidence type="ECO:0000256" key="1">
    <source>
        <dbReference type="SAM" id="Phobius"/>
    </source>
</evidence>
<gene>
    <name evidence="2" type="ORF">Tcan_13729</name>
</gene>
<dbReference type="SUPFAM" id="SSF53335">
    <property type="entry name" value="S-adenosyl-L-methionine-dependent methyltransferases"/>
    <property type="match status" value="1"/>
</dbReference>
<sequence>MFIRRMASFAAPQNVFHFKRNSELLRLTFTSVVCKKKVLISALIIMVSLFIARVTVNDFKEATIVARICPKTFHCLLIKEDRTDSGSILRSLISEVHPDFMLAQVFITHQRGWLDMLWRNHYNKIIGSKLTAHYQHAIVAAAFLTGATTGMNVCDANGRMLFAGVGARPLAHFIHTRCNSIEINELILRNEIWNLTRHWLGPFSWPIVDGTEFDGVYDVILFDQCSNYVCPSIALLPTAASLQRALKDGGVFITNINAPTKRLIRRNFKRVNRTLSAVYNACLSIDVHYHTEPNKVFVCGKGFENTIHLKKTMKKNAKFVFKYLNLSVVSFH</sequence>
<name>A0A0B2UTR3_TOXCA</name>
<reference evidence="2 3" key="1">
    <citation type="submission" date="2014-11" db="EMBL/GenBank/DDBJ databases">
        <title>Genetic blueprint of the zoonotic pathogen Toxocara canis.</title>
        <authorList>
            <person name="Zhu X.-Q."/>
            <person name="Korhonen P.K."/>
            <person name="Cai H."/>
            <person name="Young N.D."/>
            <person name="Nejsum P."/>
            <person name="von Samson-Himmelstjerna G."/>
            <person name="Boag P.R."/>
            <person name="Tan P."/>
            <person name="Li Q."/>
            <person name="Min J."/>
            <person name="Yang Y."/>
            <person name="Wang X."/>
            <person name="Fang X."/>
            <person name="Hall R.S."/>
            <person name="Hofmann A."/>
            <person name="Sternberg P.W."/>
            <person name="Jex A.R."/>
            <person name="Gasser R.B."/>
        </authorList>
    </citation>
    <scope>NUCLEOTIDE SEQUENCE [LARGE SCALE GENOMIC DNA]</scope>
    <source>
        <strain evidence="2">PN_DK_2014</strain>
    </source>
</reference>
<accession>A0A0B2UTR3</accession>
<comment type="caution">
    <text evidence="2">The sequence shown here is derived from an EMBL/GenBank/DDBJ whole genome shotgun (WGS) entry which is preliminary data.</text>
</comment>
<dbReference type="InterPro" id="IPR029063">
    <property type="entry name" value="SAM-dependent_MTases_sf"/>
</dbReference>
<proteinExistence type="predicted"/>
<evidence type="ECO:0000313" key="2">
    <source>
        <dbReference type="EMBL" id="KHN72758.1"/>
    </source>
</evidence>
<organism evidence="2 3">
    <name type="scientific">Toxocara canis</name>
    <name type="common">Canine roundworm</name>
    <dbReference type="NCBI Taxonomy" id="6265"/>
    <lineage>
        <taxon>Eukaryota</taxon>
        <taxon>Metazoa</taxon>
        <taxon>Ecdysozoa</taxon>
        <taxon>Nematoda</taxon>
        <taxon>Chromadorea</taxon>
        <taxon>Rhabditida</taxon>
        <taxon>Spirurina</taxon>
        <taxon>Ascaridomorpha</taxon>
        <taxon>Ascaridoidea</taxon>
        <taxon>Toxocaridae</taxon>
        <taxon>Toxocara</taxon>
    </lineage>
</organism>
<dbReference type="OrthoDB" id="5787652at2759"/>